<evidence type="ECO:0000313" key="2">
    <source>
        <dbReference type="Proteomes" id="UP000735302"/>
    </source>
</evidence>
<accession>A0AAV4C0Y6</accession>
<sequence length="80" mass="9173">MIDFLGYRLGEGAIDLQDENVENVLATPRPKTKKEGWRACQVSNLETSDPHQDKITNTSKPFVTFSRERIFPGREQKLSH</sequence>
<dbReference type="AlphaFoldDB" id="A0AAV4C0Y6"/>
<protein>
    <submittedName>
        <fullName evidence="1">Uncharacterized protein</fullName>
    </submittedName>
</protein>
<gene>
    <name evidence="1" type="ORF">PoB_005554100</name>
</gene>
<dbReference type="EMBL" id="BLXT01006100">
    <property type="protein sequence ID" value="GFO29036.1"/>
    <property type="molecule type" value="Genomic_DNA"/>
</dbReference>
<name>A0AAV4C0Y6_9GAST</name>
<dbReference type="Proteomes" id="UP000735302">
    <property type="component" value="Unassembled WGS sequence"/>
</dbReference>
<proteinExistence type="predicted"/>
<organism evidence="1 2">
    <name type="scientific">Plakobranchus ocellatus</name>
    <dbReference type="NCBI Taxonomy" id="259542"/>
    <lineage>
        <taxon>Eukaryota</taxon>
        <taxon>Metazoa</taxon>
        <taxon>Spiralia</taxon>
        <taxon>Lophotrochozoa</taxon>
        <taxon>Mollusca</taxon>
        <taxon>Gastropoda</taxon>
        <taxon>Heterobranchia</taxon>
        <taxon>Euthyneura</taxon>
        <taxon>Panpulmonata</taxon>
        <taxon>Sacoglossa</taxon>
        <taxon>Placobranchoidea</taxon>
        <taxon>Plakobranchidae</taxon>
        <taxon>Plakobranchus</taxon>
    </lineage>
</organism>
<comment type="caution">
    <text evidence="1">The sequence shown here is derived from an EMBL/GenBank/DDBJ whole genome shotgun (WGS) entry which is preliminary data.</text>
</comment>
<reference evidence="1 2" key="1">
    <citation type="journal article" date="2021" name="Elife">
        <title>Chloroplast acquisition without the gene transfer in kleptoplastic sea slugs, Plakobranchus ocellatus.</title>
        <authorList>
            <person name="Maeda T."/>
            <person name="Takahashi S."/>
            <person name="Yoshida T."/>
            <person name="Shimamura S."/>
            <person name="Takaki Y."/>
            <person name="Nagai Y."/>
            <person name="Toyoda A."/>
            <person name="Suzuki Y."/>
            <person name="Arimoto A."/>
            <person name="Ishii H."/>
            <person name="Satoh N."/>
            <person name="Nishiyama T."/>
            <person name="Hasebe M."/>
            <person name="Maruyama T."/>
            <person name="Minagawa J."/>
            <person name="Obokata J."/>
            <person name="Shigenobu S."/>
        </authorList>
    </citation>
    <scope>NUCLEOTIDE SEQUENCE [LARGE SCALE GENOMIC DNA]</scope>
</reference>
<keyword evidence="2" id="KW-1185">Reference proteome</keyword>
<evidence type="ECO:0000313" key="1">
    <source>
        <dbReference type="EMBL" id="GFO29036.1"/>
    </source>
</evidence>